<feature type="domain" description="EF-hand" evidence="3">
    <location>
        <begin position="7"/>
        <end position="42"/>
    </location>
</feature>
<dbReference type="InterPro" id="IPR050230">
    <property type="entry name" value="CALM/Myosin/TropC-like"/>
</dbReference>
<dbReference type="GO" id="GO:0005509">
    <property type="term" value="F:calcium ion binding"/>
    <property type="evidence" value="ECO:0007669"/>
    <property type="project" value="InterPro"/>
</dbReference>
<dbReference type="FunFam" id="1.10.238.10:FF:000178">
    <property type="entry name" value="Calmodulin-2 A"/>
    <property type="match status" value="1"/>
</dbReference>
<dbReference type="SMART" id="SM00054">
    <property type="entry name" value="EFh"/>
    <property type="match status" value="3"/>
</dbReference>
<dbReference type="SUPFAM" id="SSF47473">
    <property type="entry name" value="EF-hand"/>
    <property type="match status" value="1"/>
</dbReference>
<dbReference type="Gene3D" id="1.10.238.10">
    <property type="entry name" value="EF-hand"/>
    <property type="match status" value="2"/>
</dbReference>
<keyword evidence="1" id="KW-0677">Repeat</keyword>
<dbReference type="GO" id="GO:0016460">
    <property type="term" value="C:myosin II complex"/>
    <property type="evidence" value="ECO:0007669"/>
    <property type="project" value="TreeGrafter"/>
</dbReference>
<feature type="domain" description="EF-hand" evidence="3">
    <location>
        <begin position="80"/>
        <end position="115"/>
    </location>
</feature>
<sequence>MEGLSEEQVQEYKDAFYMFDRDNNGYITTSELNSIMRTLGFNPTEEDLQQMIFTVDYDGDGRLNMEEYIQLMEQQKKPEEREEDIIQAFRVFDSENKGYIESAELRELLENMDWKVSADDLKDLITSANLHQDRKISLDEFAWLVEPEGMPVIEDKEDQEINDQ</sequence>
<keyword evidence="2" id="KW-0106">Calcium</keyword>
<accession>A0A2B4RIH2</accession>
<comment type="caution">
    <text evidence="4">The sequence shown here is derived from an EMBL/GenBank/DDBJ whole genome shotgun (WGS) entry which is preliminary data.</text>
</comment>
<evidence type="ECO:0000256" key="1">
    <source>
        <dbReference type="ARBA" id="ARBA00022737"/>
    </source>
</evidence>
<dbReference type="Pfam" id="PF13499">
    <property type="entry name" value="EF-hand_7"/>
    <property type="match status" value="2"/>
</dbReference>
<dbReference type="Proteomes" id="UP000225706">
    <property type="component" value="Unassembled WGS sequence"/>
</dbReference>
<keyword evidence="5" id="KW-1185">Reference proteome</keyword>
<dbReference type="InterPro" id="IPR002048">
    <property type="entry name" value="EF_hand_dom"/>
</dbReference>
<protein>
    <submittedName>
        <fullName evidence="4">Calmodulin, striated muscle</fullName>
    </submittedName>
</protein>
<dbReference type="AlphaFoldDB" id="A0A2B4RIH2"/>
<gene>
    <name evidence="4" type="primary">CCM1</name>
    <name evidence="4" type="ORF">AWC38_SpisGene19570</name>
</gene>
<dbReference type="PANTHER" id="PTHR23048:SF0">
    <property type="entry name" value="CALMODULIN LIKE 3"/>
    <property type="match status" value="1"/>
</dbReference>
<dbReference type="STRING" id="50429.A0A2B4RIH2"/>
<organism evidence="4 5">
    <name type="scientific">Stylophora pistillata</name>
    <name type="common">Smooth cauliflower coral</name>
    <dbReference type="NCBI Taxonomy" id="50429"/>
    <lineage>
        <taxon>Eukaryota</taxon>
        <taxon>Metazoa</taxon>
        <taxon>Cnidaria</taxon>
        <taxon>Anthozoa</taxon>
        <taxon>Hexacorallia</taxon>
        <taxon>Scleractinia</taxon>
        <taxon>Astrocoeniina</taxon>
        <taxon>Pocilloporidae</taxon>
        <taxon>Stylophora</taxon>
    </lineage>
</organism>
<dbReference type="InterPro" id="IPR018247">
    <property type="entry name" value="EF_Hand_1_Ca_BS"/>
</dbReference>
<dbReference type="PROSITE" id="PS00018">
    <property type="entry name" value="EF_HAND_1"/>
    <property type="match status" value="2"/>
</dbReference>
<feature type="domain" description="EF-hand" evidence="3">
    <location>
        <begin position="43"/>
        <end position="78"/>
    </location>
</feature>
<dbReference type="InterPro" id="IPR011992">
    <property type="entry name" value="EF-hand-dom_pair"/>
</dbReference>
<evidence type="ECO:0000259" key="3">
    <source>
        <dbReference type="PROSITE" id="PS50222"/>
    </source>
</evidence>
<dbReference type="OrthoDB" id="26525at2759"/>
<dbReference type="PANTHER" id="PTHR23048">
    <property type="entry name" value="MYOSIN LIGHT CHAIN 1, 3"/>
    <property type="match status" value="1"/>
</dbReference>
<dbReference type="CDD" id="cd00051">
    <property type="entry name" value="EFh"/>
    <property type="match status" value="1"/>
</dbReference>
<reference evidence="5" key="1">
    <citation type="journal article" date="2017" name="bioRxiv">
        <title>Comparative analysis of the genomes of Stylophora pistillata and Acropora digitifera provides evidence for extensive differences between species of corals.</title>
        <authorList>
            <person name="Voolstra C.R."/>
            <person name="Li Y."/>
            <person name="Liew Y.J."/>
            <person name="Baumgarten S."/>
            <person name="Zoccola D."/>
            <person name="Flot J.-F."/>
            <person name="Tambutte S."/>
            <person name="Allemand D."/>
            <person name="Aranda M."/>
        </authorList>
    </citation>
    <scope>NUCLEOTIDE SEQUENCE [LARGE SCALE GENOMIC DNA]</scope>
</reference>
<evidence type="ECO:0000256" key="2">
    <source>
        <dbReference type="ARBA" id="ARBA00022837"/>
    </source>
</evidence>
<evidence type="ECO:0000313" key="4">
    <source>
        <dbReference type="EMBL" id="PFX16168.1"/>
    </source>
</evidence>
<dbReference type="PROSITE" id="PS50222">
    <property type="entry name" value="EF_HAND_2"/>
    <property type="match status" value="3"/>
</dbReference>
<dbReference type="EMBL" id="LSMT01000569">
    <property type="protein sequence ID" value="PFX16168.1"/>
    <property type="molecule type" value="Genomic_DNA"/>
</dbReference>
<proteinExistence type="predicted"/>
<evidence type="ECO:0000313" key="5">
    <source>
        <dbReference type="Proteomes" id="UP000225706"/>
    </source>
</evidence>
<name>A0A2B4RIH2_STYPI</name>